<feature type="transmembrane region" description="Helical" evidence="6">
    <location>
        <begin position="97"/>
        <end position="114"/>
    </location>
</feature>
<feature type="transmembrane region" description="Helical" evidence="6">
    <location>
        <begin position="6"/>
        <end position="26"/>
    </location>
</feature>
<keyword evidence="3 6" id="KW-0812">Transmembrane</keyword>
<keyword evidence="8" id="KW-1185">Reference proteome</keyword>
<dbReference type="GO" id="GO:0046873">
    <property type="term" value="F:metal ion transmembrane transporter activity"/>
    <property type="evidence" value="ECO:0007669"/>
    <property type="project" value="InterPro"/>
</dbReference>
<dbReference type="RefSeq" id="WP_126804575.1">
    <property type="nucleotide sequence ID" value="NZ_PIPL01000004.1"/>
</dbReference>
<dbReference type="InterPro" id="IPR001727">
    <property type="entry name" value="GDT1-like"/>
</dbReference>
<evidence type="ECO:0000256" key="2">
    <source>
        <dbReference type="ARBA" id="ARBA00009190"/>
    </source>
</evidence>
<feature type="transmembrane region" description="Helical" evidence="6">
    <location>
        <begin position="164"/>
        <end position="182"/>
    </location>
</feature>
<evidence type="ECO:0000256" key="5">
    <source>
        <dbReference type="ARBA" id="ARBA00023136"/>
    </source>
</evidence>
<feature type="transmembrane region" description="Helical" evidence="6">
    <location>
        <begin position="38"/>
        <end position="61"/>
    </location>
</feature>
<feature type="transmembrane region" description="Helical" evidence="6">
    <location>
        <begin position="67"/>
        <end position="85"/>
    </location>
</feature>
<organism evidence="7 8">
    <name type="scientific">Aliidiomarina minuta</name>
    <dbReference type="NCBI Taxonomy" id="880057"/>
    <lineage>
        <taxon>Bacteria</taxon>
        <taxon>Pseudomonadati</taxon>
        <taxon>Pseudomonadota</taxon>
        <taxon>Gammaproteobacteria</taxon>
        <taxon>Alteromonadales</taxon>
        <taxon>Idiomarinaceae</taxon>
        <taxon>Aliidiomarina</taxon>
    </lineage>
</organism>
<comment type="subcellular location">
    <subcellularLocation>
        <location evidence="1 6">Membrane</location>
        <topology evidence="1 6">Multi-pass membrane protein</topology>
    </subcellularLocation>
</comment>
<evidence type="ECO:0000256" key="4">
    <source>
        <dbReference type="ARBA" id="ARBA00022989"/>
    </source>
</evidence>
<feature type="transmembrane region" description="Helical" evidence="6">
    <location>
        <begin position="130"/>
        <end position="152"/>
    </location>
</feature>
<evidence type="ECO:0000313" key="7">
    <source>
        <dbReference type="EMBL" id="RUO22933.1"/>
    </source>
</evidence>
<dbReference type="OrthoDB" id="9801356at2"/>
<evidence type="ECO:0000256" key="6">
    <source>
        <dbReference type="RuleBase" id="RU365102"/>
    </source>
</evidence>
<accession>A0A432W185</accession>
<dbReference type="Pfam" id="PF01169">
    <property type="entry name" value="GDT1"/>
    <property type="match status" value="2"/>
</dbReference>
<sequence length="205" mass="23097">MEAFFVSILTVGIAEIGDRSLFLALLMGLRYRRPWPIFAGMALGLFLNQALSAFFGIWLFQFLSADWQAWIIGIAFLIMAFWVLIPEDEEVKENLSKRHIFFAAMLAFFLLEMGDKTQLVVITLAGGYQAFWPVVLGATLGILMITTPALWFGYKFARHIPVTALRWSASILFLILGLWVLLESVGILPEVSLLQIDHLLPSIES</sequence>
<dbReference type="PANTHER" id="PTHR12608:SF1">
    <property type="entry name" value="TRANSMEMBRANE PROTEIN 165"/>
    <property type="match status" value="1"/>
</dbReference>
<dbReference type="AlphaFoldDB" id="A0A432W185"/>
<comment type="similarity">
    <text evidence="2 6">Belongs to the GDT1 family.</text>
</comment>
<keyword evidence="5 6" id="KW-0472">Membrane</keyword>
<name>A0A432W185_9GAMM</name>
<evidence type="ECO:0000313" key="8">
    <source>
        <dbReference type="Proteomes" id="UP000288293"/>
    </source>
</evidence>
<gene>
    <name evidence="7" type="ORF">CWE09_13445</name>
</gene>
<comment type="caution">
    <text evidence="7">The sequence shown here is derived from an EMBL/GenBank/DDBJ whole genome shotgun (WGS) entry which is preliminary data.</text>
</comment>
<dbReference type="Proteomes" id="UP000288293">
    <property type="component" value="Unassembled WGS sequence"/>
</dbReference>
<proteinExistence type="inferred from homology"/>
<dbReference type="PANTHER" id="PTHR12608">
    <property type="entry name" value="TRANSMEMBRANE PROTEIN HTP-1 RELATED"/>
    <property type="match status" value="1"/>
</dbReference>
<keyword evidence="4 6" id="KW-1133">Transmembrane helix</keyword>
<dbReference type="EMBL" id="PIPL01000004">
    <property type="protein sequence ID" value="RUO22933.1"/>
    <property type="molecule type" value="Genomic_DNA"/>
</dbReference>
<reference evidence="7 8" key="1">
    <citation type="journal article" date="2011" name="Front. Microbiol.">
        <title>Genomic signatures of strain selection and enhancement in Bacillus atrophaeus var. globigii, a historical biowarfare simulant.</title>
        <authorList>
            <person name="Gibbons H.S."/>
            <person name="Broomall S.M."/>
            <person name="McNew L.A."/>
            <person name="Daligault H."/>
            <person name="Chapman C."/>
            <person name="Bruce D."/>
            <person name="Karavis M."/>
            <person name="Krepps M."/>
            <person name="McGregor P.A."/>
            <person name="Hong C."/>
            <person name="Park K.H."/>
            <person name="Akmal A."/>
            <person name="Feldman A."/>
            <person name="Lin J.S."/>
            <person name="Chang W.E."/>
            <person name="Higgs B.W."/>
            <person name="Demirev P."/>
            <person name="Lindquist J."/>
            <person name="Liem A."/>
            <person name="Fochler E."/>
            <person name="Read T.D."/>
            <person name="Tapia R."/>
            <person name="Johnson S."/>
            <person name="Bishop-Lilly K.A."/>
            <person name="Detter C."/>
            <person name="Han C."/>
            <person name="Sozhamannan S."/>
            <person name="Rosenzweig C.N."/>
            <person name="Skowronski E.W."/>
        </authorList>
    </citation>
    <scope>NUCLEOTIDE SEQUENCE [LARGE SCALE GENOMIC DNA]</scope>
    <source>
        <strain evidence="7 8">MLST1</strain>
    </source>
</reference>
<protein>
    <recommendedName>
        <fullName evidence="6">GDT1 family protein</fullName>
    </recommendedName>
</protein>
<evidence type="ECO:0000256" key="3">
    <source>
        <dbReference type="ARBA" id="ARBA00022692"/>
    </source>
</evidence>
<evidence type="ECO:0000256" key="1">
    <source>
        <dbReference type="ARBA" id="ARBA00004141"/>
    </source>
</evidence>
<dbReference type="GO" id="GO:0016020">
    <property type="term" value="C:membrane"/>
    <property type="evidence" value="ECO:0007669"/>
    <property type="project" value="UniProtKB-SubCell"/>
</dbReference>